<evidence type="ECO:0000313" key="1">
    <source>
        <dbReference type="EMBL" id="GAI52005.1"/>
    </source>
</evidence>
<sequence length="78" mass="8922">MKKIGWIQIFSSGRGGEFYVESAKKSLESDFSIGLIKIKPGFFKRGYLKIPSLLFNLLKLKGEKDIWIRPINALVTFL</sequence>
<reference evidence="1" key="1">
    <citation type="journal article" date="2014" name="Front. Microbiol.">
        <title>High frequency of phylogenetically diverse reductive dehalogenase-homologous genes in deep subseafloor sedimentary metagenomes.</title>
        <authorList>
            <person name="Kawai M."/>
            <person name="Futagami T."/>
            <person name="Toyoda A."/>
            <person name="Takaki Y."/>
            <person name="Nishi S."/>
            <person name="Hori S."/>
            <person name="Arai W."/>
            <person name="Tsubouchi T."/>
            <person name="Morono Y."/>
            <person name="Uchiyama I."/>
            <person name="Ito T."/>
            <person name="Fujiyama A."/>
            <person name="Inagaki F."/>
            <person name="Takami H."/>
        </authorList>
    </citation>
    <scope>NUCLEOTIDE SEQUENCE</scope>
    <source>
        <strain evidence="1">Expedition CK06-06</strain>
    </source>
</reference>
<name>X1QM14_9ZZZZ</name>
<feature type="non-terminal residue" evidence="1">
    <location>
        <position position="78"/>
    </location>
</feature>
<proteinExistence type="predicted"/>
<organism evidence="1">
    <name type="scientific">marine sediment metagenome</name>
    <dbReference type="NCBI Taxonomy" id="412755"/>
    <lineage>
        <taxon>unclassified sequences</taxon>
        <taxon>metagenomes</taxon>
        <taxon>ecological metagenomes</taxon>
    </lineage>
</organism>
<dbReference type="AlphaFoldDB" id="X1QM14"/>
<gene>
    <name evidence="1" type="ORF">S06H3_54584</name>
</gene>
<comment type="caution">
    <text evidence="1">The sequence shown here is derived from an EMBL/GenBank/DDBJ whole genome shotgun (WGS) entry which is preliminary data.</text>
</comment>
<dbReference type="EMBL" id="BARV01034931">
    <property type="protein sequence ID" value="GAI52005.1"/>
    <property type="molecule type" value="Genomic_DNA"/>
</dbReference>
<protein>
    <submittedName>
        <fullName evidence="1">Uncharacterized protein</fullName>
    </submittedName>
</protein>
<accession>X1QM14</accession>